<name>A0A843UZQ1_COLES</name>
<sequence length="107" mass="12618">MERERRGGDFAYKYPPYTPIYKAIMPRCWSFSFCLGVLPDFSEFCPIEGERCRSLFFVLVLRTRSIDLVLPDFSVLRTLDGDMFSLYFHFNRDSGHHFKGRNSPAKF</sequence>
<comment type="caution">
    <text evidence="1">The sequence shown here is derived from an EMBL/GenBank/DDBJ whole genome shotgun (WGS) entry which is preliminary data.</text>
</comment>
<keyword evidence="2" id="KW-1185">Reference proteome</keyword>
<protein>
    <submittedName>
        <fullName evidence="1">Uncharacterized protein</fullName>
    </submittedName>
</protein>
<evidence type="ECO:0000313" key="1">
    <source>
        <dbReference type="EMBL" id="MQL87917.1"/>
    </source>
</evidence>
<proteinExistence type="predicted"/>
<accession>A0A843UZQ1</accession>
<gene>
    <name evidence="1" type="ORF">Taro_020478</name>
</gene>
<evidence type="ECO:0000313" key="2">
    <source>
        <dbReference type="Proteomes" id="UP000652761"/>
    </source>
</evidence>
<dbReference type="EMBL" id="NMUH01001016">
    <property type="protein sequence ID" value="MQL87917.1"/>
    <property type="molecule type" value="Genomic_DNA"/>
</dbReference>
<dbReference type="AlphaFoldDB" id="A0A843UZQ1"/>
<reference evidence="1" key="1">
    <citation type="submission" date="2017-07" db="EMBL/GenBank/DDBJ databases">
        <title>Taro Niue Genome Assembly and Annotation.</title>
        <authorList>
            <person name="Atibalentja N."/>
            <person name="Keating K."/>
            <person name="Fields C.J."/>
        </authorList>
    </citation>
    <scope>NUCLEOTIDE SEQUENCE</scope>
    <source>
        <strain evidence="1">Niue_2</strain>
        <tissue evidence="1">Leaf</tissue>
    </source>
</reference>
<dbReference type="Proteomes" id="UP000652761">
    <property type="component" value="Unassembled WGS sequence"/>
</dbReference>
<organism evidence="1 2">
    <name type="scientific">Colocasia esculenta</name>
    <name type="common">Wild taro</name>
    <name type="synonym">Arum esculentum</name>
    <dbReference type="NCBI Taxonomy" id="4460"/>
    <lineage>
        <taxon>Eukaryota</taxon>
        <taxon>Viridiplantae</taxon>
        <taxon>Streptophyta</taxon>
        <taxon>Embryophyta</taxon>
        <taxon>Tracheophyta</taxon>
        <taxon>Spermatophyta</taxon>
        <taxon>Magnoliopsida</taxon>
        <taxon>Liliopsida</taxon>
        <taxon>Araceae</taxon>
        <taxon>Aroideae</taxon>
        <taxon>Colocasieae</taxon>
        <taxon>Colocasia</taxon>
    </lineage>
</organism>